<keyword evidence="3" id="KW-1185">Reference proteome</keyword>
<dbReference type="Proteomes" id="UP000055590">
    <property type="component" value="Chromosome"/>
</dbReference>
<dbReference type="Pfam" id="PF04519">
    <property type="entry name" value="Bactofilin"/>
    <property type="match status" value="1"/>
</dbReference>
<reference evidence="2 3" key="1">
    <citation type="submission" date="2015-08" db="EMBL/GenBank/DDBJ databases">
        <authorList>
            <person name="Babu N.S."/>
            <person name="Beckwith C.J."/>
            <person name="Beseler K.G."/>
            <person name="Brison A."/>
            <person name="Carone J.V."/>
            <person name="Caskin T.P."/>
            <person name="Diamond M."/>
            <person name="Durham M.E."/>
            <person name="Foxe J.M."/>
            <person name="Go M."/>
            <person name="Henderson B.A."/>
            <person name="Jones I.B."/>
            <person name="McGettigan J.A."/>
            <person name="Micheletti S.J."/>
            <person name="Nasrallah M.E."/>
            <person name="Ortiz D."/>
            <person name="Piller C.R."/>
            <person name="Privatt S.R."/>
            <person name="Schneider S.L."/>
            <person name="Sharp S."/>
            <person name="Smith T.C."/>
            <person name="Stanton J.D."/>
            <person name="Ullery H.E."/>
            <person name="Wilson R.J."/>
            <person name="Serrano M.G."/>
            <person name="Buck G."/>
            <person name="Lee V."/>
            <person name="Wang Y."/>
            <person name="Carvalho R."/>
            <person name="Voegtly L."/>
            <person name="Shi R."/>
            <person name="Duckworth R."/>
            <person name="Johnson A."/>
            <person name="Loviza R."/>
            <person name="Walstead R."/>
            <person name="Shah Z."/>
            <person name="Kiflezghi M."/>
            <person name="Wade K."/>
            <person name="Ball S.L."/>
            <person name="Bradley K.W."/>
            <person name="Asai D.J."/>
            <person name="Bowman C.A."/>
            <person name="Russell D.A."/>
            <person name="Pope W.H."/>
            <person name="Jacobs-Sera D."/>
            <person name="Hendrix R.W."/>
            <person name="Hatfull G.F."/>
        </authorList>
    </citation>
    <scope>NUCLEOTIDE SEQUENCE [LARGE SCALE GENOMIC DNA]</scope>
    <source>
        <strain evidence="2 3">DSM 27710</strain>
    </source>
</reference>
<dbReference type="EMBL" id="CP012332">
    <property type="protein sequence ID" value="AKU92864.1"/>
    <property type="molecule type" value="Genomic_DNA"/>
</dbReference>
<dbReference type="PANTHER" id="PTHR35024">
    <property type="entry name" value="HYPOTHETICAL CYTOSOLIC PROTEIN"/>
    <property type="match status" value="1"/>
</dbReference>
<proteinExistence type="inferred from homology"/>
<evidence type="ECO:0000313" key="2">
    <source>
        <dbReference type="EMBL" id="AKU92864.1"/>
    </source>
</evidence>
<gene>
    <name evidence="2" type="ORF">AKJ08_3251</name>
</gene>
<dbReference type="InterPro" id="IPR007607">
    <property type="entry name" value="BacA/B"/>
</dbReference>
<evidence type="ECO:0000313" key="3">
    <source>
        <dbReference type="Proteomes" id="UP000055590"/>
    </source>
</evidence>
<dbReference type="OrthoDB" id="9789407at2"/>
<comment type="similarity">
    <text evidence="1">Belongs to the bactofilin family.</text>
</comment>
<evidence type="ECO:0008006" key="4">
    <source>
        <dbReference type="Google" id="ProtNLM"/>
    </source>
</evidence>
<dbReference type="AlphaFoldDB" id="A0A0K1PIC4"/>
<evidence type="ECO:0000256" key="1">
    <source>
        <dbReference type="ARBA" id="ARBA00044755"/>
    </source>
</evidence>
<organism evidence="2 3">
    <name type="scientific">Vulgatibacter incomptus</name>
    <dbReference type="NCBI Taxonomy" id="1391653"/>
    <lineage>
        <taxon>Bacteria</taxon>
        <taxon>Pseudomonadati</taxon>
        <taxon>Myxococcota</taxon>
        <taxon>Myxococcia</taxon>
        <taxon>Myxococcales</taxon>
        <taxon>Cystobacterineae</taxon>
        <taxon>Vulgatibacteraceae</taxon>
        <taxon>Vulgatibacter</taxon>
    </lineage>
</organism>
<name>A0A0K1PIC4_9BACT</name>
<protein>
    <recommendedName>
        <fullName evidence="4">Integral membrane protein CcmA involved in cell shape determination</fullName>
    </recommendedName>
</protein>
<dbReference type="PANTHER" id="PTHR35024:SF4">
    <property type="entry name" value="POLYMER-FORMING CYTOSKELETAL PROTEIN"/>
    <property type="match status" value="1"/>
</dbReference>
<dbReference type="KEGG" id="vin:AKJ08_3251"/>
<dbReference type="STRING" id="1391653.AKJ08_3251"/>
<sequence length="133" mass="14182">MAMSRREETSNPGSINAVLGRGSSFEGKLNFEGTVRIEGKFGGEIHTSDTLVIGEGAEVKAEIFAGTVIVSGGRVTGNIRAKTLIELEKEARVYGSLESPAVKIDRGVIFEGTCKMEKLDEPKLKPVASVEKA</sequence>
<accession>A0A0K1PIC4</accession>